<organism evidence="2 3">
    <name type="scientific">Spectribacter acetivorans</name>
    <dbReference type="NCBI Taxonomy" id="3075603"/>
    <lineage>
        <taxon>Bacteria</taxon>
        <taxon>Pseudomonadati</taxon>
        <taxon>Pseudomonadota</taxon>
        <taxon>Gammaproteobacteria</taxon>
        <taxon>Salinisphaerales</taxon>
        <taxon>Salinisphaeraceae</taxon>
        <taxon>Spectribacter</taxon>
    </lineage>
</organism>
<gene>
    <name evidence="2" type="ORF">RM531_05515</name>
</gene>
<dbReference type="EMBL" id="JAVRHY010000004">
    <property type="protein sequence ID" value="MDT0617922.1"/>
    <property type="molecule type" value="Genomic_DNA"/>
</dbReference>
<feature type="domain" description="DUF374" evidence="1">
    <location>
        <begin position="89"/>
        <end position="152"/>
    </location>
</feature>
<sequence length="236" mass="25782">MSDREPFLRNPDGSLRANLTVWQSLKISLLARVASAYIRLVRLTCRIQVVAGSGHLETARREGPVIACAWHQAELVSGIYLLTWQRLAMRVGFLISPSREGEFIARVARLHGAAVMRGSSTRSGREALWAMAKALEEDTSPVVFADGPSGPAQQFKAGAVILSRRTGAAVLPVGCALDGYWQLRTWDGTLIPKPFARLRIALGPPQTISPDADVDTETERLGRLLNELTEQAWQGA</sequence>
<keyword evidence="3" id="KW-1185">Reference proteome</keyword>
<proteinExistence type="predicted"/>
<reference evidence="2 3" key="1">
    <citation type="submission" date="2023-09" db="EMBL/GenBank/DDBJ databases">
        <authorList>
            <person name="Rey-Velasco X."/>
        </authorList>
    </citation>
    <scope>NUCLEOTIDE SEQUENCE [LARGE SCALE GENOMIC DNA]</scope>
    <source>
        <strain evidence="2 3">P385</strain>
    </source>
</reference>
<comment type="caution">
    <text evidence="2">The sequence shown here is derived from an EMBL/GenBank/DDBJ whole genome shotgun (WGS) entry which is preliminary data.</text>
</comment>
<dbReference type="Pfam" id="PF04028">
    <property type="entry name" value="DUF374"/>
    <property type="match status" value="1"/>
</dbReference>
<evidence type="ECO:0000313" key="2">
    <source>
        <dbReference type="EMBL" id="MDT0617922.1"/>
    </source>
</evidence>
<protein>
    <submittedName>
        <fullName evidence="2">Lysophospholipid acyltransferase family protein</fullName>
    </submittedName>
</protein>
<dbReference type="RefSeq" id="WP_311657892.1">
    <property type="nucleotide sequence ID" value="NZ_JAVRHY010000004.1"/>
</dbReference>
<name>A0ABU3B643_9GAMM</name>
<dbReference type="InterPro" id="IPR007172">
    <property type="entry name" value="DUF374"/>
</dbReference>
<keyword evidence="2" id="KW-0808">Transferase</keyword>
<dbReference type="Proteomes" id="UP001259982">
    <property type="component" value="Unassembled WGS sequence"/>
</dbReference>
<dbReference type="GO" id="GO:0016746">
    <property type="term" value="F:acyltransferase activity"/>
    <property type="evidence" value="ECO:0007669"/>
    <property type="project" value="UniProtKB-KW"/>
</dbReference>
<evidence type="ECO:0000313" key="3">
    <source>
        <dbReference type="Proteomes" id="UP001259982"/>
    </source>
</evidence>
<evidence type="ECO:0000259" key="1">
    <source>
        <dbReference type="Pfam" id="PF04028"/>
    </source>
</evidence>
<keyword evidence="2" id="KW-0012">Acyltransferase</keyword>
<dbReference type="CDD" id="cd07983">
    <property type="entry name" value="LPLAT_DUF374-like"/>
    <property type="match status" value="1"/>
</dbReference>
<accession>A0ABU3B643</accession>